<keyword evidence="3" id="KW-1185">Reference proteome</keyword>
<dbReference type="Proteomes" id="UP000198406">
    <property type="component" value="Unassembled WGS sequence"/>
</dbReference>
<reference evidence="2 3" key="1">
    <citation type="journal article" date="2015" name="Plant Cell">
        <title>Oil accumulation by the oleaginous diatom Fistulifera solaris as revealed by the genome and transcriptome.</title>
        <authorList>
            <person name="Tanaka T."/>
            <person name="Maeda Y."/>
            <person name="Veluchamy A."/>
            <person name="Tanaka M."/>
            <person name="Abida H."/>
            <person name="Marechal E."/>
            <person name="Bowler C."/>
            <person name="Muto M."/>
            <person name="Sunaga Y."/>
            <person name="Tanaka M."/>
            <person name="Yoshino T."/>
            <person name="Taniguchi T."/>
            <person name="Fukuda Y."/>
            <person name="Nemoto M."/>
            <person name="Matsumoto M."/>
            <person name="Wong P.S."/>
            <person name="Aburatani S."/>
            <person name="Fujibuchi W."/>
        </authorList>
    </citation>
    <scope>NUCLEOTIDE SEQUENCE [LARGE SCALE GENOMIC DNA]</scope>
    <source>
        <strain evidence="2 3">JPCC DA0580</strain>
    </source>
</reference>
<feature type="signal peptide" evidence="1">
    <location>
        <begin position="1"/>
        <end position="23"/>
    </location>
</feature>
<feature type="chain" id="PRO_5013120150" evidence="1">
    <location>
        <begin position="24"/>
        <end position="1100"/>
    </location>
</feature>
<dbReference type="InParanoid" id="A0A1Z5KCW2"/>
<proteinExistence type="predicted"/>
<organism evidence="2 3">
    <name type="scientific">Fistulifera solaris</name>
    <name type="common">Oleaginous diatom</name>
    <dbReference type="NCBI Taxonomy" id="1519565"/>
    <lineage>
        <taxon>Eukaryota</taxon>
        <taxon>Sar</taxon>
        <taxon>Stramenopiles</taxon>
        <taxon>Ochrophyta</taxon>
        <taxon>Bacillariophyta</taxon>
        <taxon>Bacillariophyceae</taxon>
        <taxon>Bacillariophycidae</taxon>
        <taxon>Naviculales</taxon>
        <taxon>Naviculaceae</taxon>
        <taxon>Fistulifera</taxon>
    </lineage>
</organism>
<dbReference type="AlphaFoldDB" id="A0A1Z5KCW2"/>
<name>A0A1Z5KCW2_FISSO</name>
<dbReference type="EMBL" id="BDSP01000205">
    <property type="protein sequence ID" value="GAX23985.1"/>
    <property type="molecule type" value="Genomic_DNA"/>
</dbReference>
<keyword evidence="1" id="KW-0732">Signal</keyword>
<accession>A0A1Z5KCW2</accession>
<evidence type="ECO:0000313" key="3">
    <source>
        <dbReference type="Proteomes" id="UP000198406"/>
    </source>
</evidence>
<sequence>MMSMRHLQALFLFFYGALPKTAADGVTQKSPALGASDELPVSPPLTEVGLLCENTIKLAVPADENPKIVTGAHAKLISFLDCSFHDTRSVPATVYQIEGTGAMLDVFLFRDEFGSSEVAVFEGCPSRARNNSTGATNNGSGGSIKFANCVVGQYPQGARWQTKVGQLYTIVVYSYASLSSTAFILQIEVVEANPVCGTDGISPIHLDALNTNSSVQILGGSEDSVKVTDLPPCDYQTRSTSVLYKITVDLQPNVVFSVFVEGNDAVVTVYQGNCETGYSCLPLSDVIINDTAIGYKSSKMIMENKYGKKEGTSTFSVESQVRQGGIAMPRVTYNVQSFHHGKAGAIYLIAVSSCCGVKIGDFRLTLKGTSYGNVCEDSVEIDLSAGESSVTVDLSEAKVYRNLYSCHTRGDYDVNGYQSSSVDGTALITSPVASYKITGDGNTYIAYIAPPHIGQIRTTLFKTNFCDRKPHCLQGDNFSNLLLIETRVNETYYLAVYSEQTEDNGSYNLTISPVSKSTPCEDAINLKSVGDGITVNGTLEGTALYNKLSMCNVYGELSRFRVYAFVAEKDGPMLVTAKVDPNLNFYPSLTVVTSCVSGECIAGLSNFEVEVMQPAVVWYAELGVTYYIAVSRIDYIAYNGDFQLTMEPLTMTTICDYENVVDMGTVPDEGATFDGSTISGPLFTVPTSCQEEGAPISPTSRAATFTLQGDGNAYMLSVSDASGINPQATVFQGSCDNFVCIPTDVYADSFLVGTEMGETYTIVVGDCCIAVNLGGTFKLHAKKIIAGNLTADAKTLDVPVSTETQRVLGSTSLGRLYPGLPLCQFSVDSPASIYKIDTGVGLFSAQVTGFGFDAQLSLFKEDAIRGLDCYGTHGHRDVSWEVTKTQNLYLVVYGCCGMSAAGDFSLQLSKLNISGNPCDDANDLGNVPDDGLRYVGTLSDLSLAATVGFENESICDYGGQHTFPPMRSKLFIVYGNGKTLKASALVSHTTSNQISLTVVKSFCGSVECIEGAYSTIDPFESITWPSVAGETYDIVVSTSLMETDDEFLLMVYEEGLELFGSNSSKGTNHGVNNLNSSSNKLVKCMWMMTAVVMGAMFCCY</sequence>
<evidence type="ECO:0000313" key="2">
    <source>
        <dbReference type="EMBL" id="GAX23985.1"/>
    </source>
</evidence>
<protein>
    <submittedName>
        <fullName evidence="2">Uncharacterized protein</fullName>
    </submittedName>
</protein>
<evidence type="ECO:0000256" key="1">
    <source>
        <dbReference type="SAM" id="SignalP"/>
    </source>
</evidence>
<gene>
    <name evidence="2" type="ORF">FisN_26Lh043</name>
</gene>
<comment type="caution">
    <text evidence="2">The sequence shown here is derived from an EMBL/GenBank/DDBJ whole genome shotgun (WGS) entry which is preliminary data.</text>
</comment>